<evidence type="ECO:0000259" key="2">
    <source>
        <dbReference type="Pfam" id="PF05699"/>
    </source>
</evidence>
<feature type="transmembrane region" description="Helical" evidence="1">
    <location>
        <begin position="116"/>
        <end position="135"/>
    </location>
</feature>
<evidence type="ECO:0000313" key="3">
    <source>
        <dbReference type="EMBL" id="GJT29095.1"/>
    </source>
</evidence>
<organism evidence="3 4">
    <name type="scientific">Tanacetum coccineum</name>
    <dbReference type="NCBI Taxonomy" id="301880"/>
    <lineage>
        <taxon>Eukaryota</taxon>
        <taxon>Viridiplantae</taxon>
        <taxon>Streptophyta</taxon>
        <taxon>Embryophyta</taxon>
        <taxon>Tracheophyta</taxon>
        <taxon>Spermatophyta</taxon>
        <taxon>Magnoliopsida</taxon>
        <taxon>eudicotyledons</taxon>
        <taxon>Gunneridae</taxon>
        <taxon>Pentapetalae</taxon>
        <taxon>asterids</taxon>
        <taxon>campanulids</taxon>
        <taxon>Asterales</taxon>
        <taxon>Asteraceae</taxon>
        <taxon>Asteroideae</taxon>
        <taxon>Anthemideae</taxon>
        <taxon>Anthemidinae</taxon>
        <taxon>Tanacetum</taxon>
    </lineage>
</organism>
<proteinExistence type="predicted"/>
<reference evidence="3" key="1">
    <citation type="journal article" date="2022" name="Int. J. Mol. Sci.">
        <title>Draft Genome of Tanacetum Coccineum: Genomic Comparison of Closely Related Tanacetum-Family Plants.</title>
        <authorList>
            <person name="Yamashiro T."/>
            <person name="Shiraishi A."/>
            <person name="Nakayama K."/>
            <person name="Satake H."/>
        </authorList>
    </citation>
    <scope>NUCLEOTIDE SEQUENCE</scope>
</reference>
<feature type="domain" description="HAT C-terminal dimerisation" evidence="2">
    <location>
        <begin position="155"/>
        <end position="234"/>
    </location>
</feature>
<dbReference type="Pfam" id="PF05699">
    <property type="entry name" value="Dimer_Tnp_hAT"/>
    <property type="match status" value="1"/>
</dbReference>
<dbReference type="Proteomes" id="UP001151760">
    <property type="component" value="Unassembled WGS sequence"/>
</dbReference>
<comment type="caution">
    <text evidence="3">The sequence shown here is derived from an EMBL/GenBank/DDBJ whole genome shotgun (WGS) entry which is preliminary data.</text>
</comment>
<keyword evidence="4" id="KW-1185">Reference proteome</keyword>
<gene>
    <name evidence="3" type="ORF">Tco_0909370</name>
</gene>
<dbReference type="EMBL" id="BQNB010014515">
    <property type="protein sequence ID" value="GJT29095.1"/>
    <property type="molecule type" value="Genomic_DNA"/>
</dbReference>
<name>A0ABQ5CR13_9ASTR</name>
<keyword evidence="1" id="KW-0812">Transmembrane</keyword>
<sequence>MQALLNFFSWCSNTTLKSSYKSSTYVRIKGAAESESWKRGKTSNGRYVANFHVQSDKLRAQFAGLCDSRGYHSTTLTHEQTTRVFPRILCTRYTHVHLTTTYGPHSHNMPRLNTTVVGVLTILGGFVIPYASLATRYKNQHKKKKSSGDLQCPREYEQYLKTNFVSGTSAQGNFASYDVLGFVNQRKISLPVQSRMAIDILRVPNFFVTSESAFITQVVDVRQSEETRLTPRVLRDVQLLERTTSTLRSVNKTSLPLNYP</sequence>
<evidence type="ECO:0000256" key="1">
    <source>
        <dbReference type="SAM" id="Phobius"/>
    </source>
</evidence>
<reference evidence="3" key="2">
    <citation type="submission" date="2022-01" db="EMBL/GenBank/DDBJ databases">
        <authorList>
            <person name="Yamashiro T."/>
            <person name="Shiraishi A."/>
            <person name="Satake H."/>
            <person name="Nakayama K."/>
        </authorList>
    </citation>
    <scope>NUCLEOTIDE SEQUENCE</scope>
</reference>
<protein>
    <submittedName>
        <fullName evidence="3">Zinc finger BED domain-containing protein RICESLEEPER 2</fullName>
    </submittedName>
</protein>
<keyword evidence="1" id="KW-1133">Transmembrane helix</keyword>
<evidence type="ECO:0000313" key="4">
    <source>
        <dbReference type="Proteomes" id="UP001151760"/>
    </source>
</evidence>
<dbReference type="InterPro" id="IPR008906">
    <property type="entry name" value="HATC_C_dom"/>
</dbReference>
<keyword evidence="1" id="KW-0472">Membrane</keyword>
<accession>A0ABQ5CR13</accession>